<evidence type="ECO:0000256" key="6">
    <source>
        <dbReference type="ARBA" id="ARBA00023277"/>
    </source>
</evidence>
<evidence type="ECO:0000256" key="1">
    <source>
        <dbReference type="ARBA" id="ARBA00005715"/>
    </source>
</evidence>
<name>A0A3A9W1L4_9ACTN</name>
<dbReference type="InterPro" id="IPR031475">
    <property type="entry name" value="NBD_C"/>
</dbReference>
<dbReference type="RefSeq" id="WP_120700061.1">
    <property type="nucleotide sequence ID" value="NZ_RBDX01000017.1"/>
</dbReference>
<protein>
    <submittedName>
        <fullName evidence="9">Four-carbon acid sugar kinase family protein</fullName>
    </submittedName>
</protein>
<dbReference type="Pfam" id="PF17042">
    <property type="entry name" value="NBD_C"/>
    <property type="match status" value="1"/>
</dbReference>
<dbReference type="Proteomes" id="UP000268652">
    <property type="component" value="Unassembled WGS sequence"/>
</dbReference>
<keyword evidence="6" id="KW-0119">Carbohydrate metabolism</keyword>
<dbReference type="InterPro" id="IPR010737">
    <property type="entry name" value="4-carb_acid_sugar_kinase_N"/>
</dbReference>
<dbReference type="SUPFAM" id="SSF142764">
    <property type="entry name" value="YgbK-like"/>
    <property type="match status" value="1"/>
</dbReference>
<keyword evidence="4 9" id="KW-0418">Kinase</keyword>
<keyword evidence="5" id="KW-0067">ATP-binding</keyword>
<dbReference type="Gene3D" id="3.40.980.20">
    <property type="entry name" value="Four-carbon acid sugar kinase, nucleotide binding domain"/>
    <property type="match status" value="1"/>
</dbReference>
<gene>
    <name evidence="10" type="ORF">D7318_28180</name>
    <name evidence="9" type="ORF">D7319_20310</name>
</gene>
<dbReference type="Pfam" id="PF07005">
    <property type="entry name" value="SBD_N"/>
    <property type="match status" value="1"/>
</dbReference>
<accession>A0A3A9W1L4</accession>
<reference evidence="11 12" key="1">
    <citation type="submission" date="2018-09" db="EMBL/GenBank/DDBJ databases">
        <title>Streptomyces sp. nov. DS1-2, an endophytic actinomycete isolated from roots of Dendrobium scabrilingue.</title>
        <authorList>
            <person name="Kuncharoen N."/>
            <person name="Kudo T."/>
            <person name="Ohkuma M."/>
            <person name="Yuki M."/>
            <person name="Tanasupawat S."/>
        </authorList>
    </citation>
    <scope>NUCLEOTIDE SEQUENCE [LARGE SCALE GENOMIC DNA]</scope>
    <source>
        <strain evidence="9 12">AZ1-7</strain>
        <strain evidence="10 11">DS1-2</strain>
    </source>
</reference>
<evidence type="ECO:0000256" key="5">
    <source>
        <dbReference type="ARBA" id="ARBA00022840"/>
    </source>
</evidence>
<evidence type="ECO:0000256" key="4">
    <source>
        <dbReference type="ARBA" id="ARBA00022777"/>
    </source>
</evidence>
<dbReference type="Proteomes" id="UP000275024">
    <property type="component" value="Unassembled WGS sequence"/>
</dbReference>
<keyword evidence="2" id="KW-0808">Transferase</keyword>
<evidence type="ECO:0000259" key="7">
    <source>
        <dbReference type="Pfam" id="PF07005"/>
    </source>
</evidence>
<dbReference type="OrthoDB" id="153193at2"/>
<dbReference type="InterPro" id="IPR042213">
    <property type="entry name" value="NBD_C_sf"/>
</dbReference>
<feature type="domain" description="Four-carbon acid sugar kinase N-terminal" evidence="7">
    <location>
        <begin position="16"/>
        <end position="234"/>
    </location>
</feature>
<dbReference type="EMBL" id="RBDY01000035">
    <property type="protein sequence ID" value="RKN15099.1"/>
    <property type="molecule type" value="Genomic_DNA"/>
</dbReference>
<keyword evidence="11" id="KW-1185">Reference proteome</keyword>
<evidence type="ECO:0000313" key="11">
    <source>
        <dbReference type="Proteomes" id="UP000268652"/>
    </source>
</evidence>
<evidence type="ECO:0000313" key="9">
    <source>
        <dbReference type="EMBL" id="RKN07038.1"/>
    </source>
</evidence>
<sequence>MSRSNAPRAARTSGVLVVADDLTGANATAAGFARAGLRAVTAGPGCDADALAAFGARFDAVVVCTDSRHAPPADAATHVTDAIRTGWPASLVCNRIDSTLRGNVGATTAAALRAVRDLSGRRAVALCAPAHPGARRHTVQGSQLLDGVRLEETELADDPRSPVPTSDIAALLAAQAPHLATAGLPLSAVTGDPDALRDLIATLLADGVDVLIADALTTDHLRRSAAAAVAAGDALTGSGGEGPVWLSVDPGPASVALAGALGLARAPGGAPLLAVSGSTTRLTRDQLARLAAERPVRTVRPVPAGPGPLPDPAATAAALTRALAEAGPGETVLLATVIDGSDVVELAPADAARLPAALAATVRHALERHRVDGLFATGGDMAAALLRALDVAGLAVEEELVPLAVAGTAVGGPWAGLPLVTKGGLVGDPATTVACLDHLARMATAAHRRVPAAQAIRDTPGRNA</sequence>
<evidence type="ECO:0000256" key="2">
    <source>
        <dbReference type="ARBA" id="ARBA00022679"/>
    </source>
</evidence>
<evidence type="ECO:0000313" key="12">
    <source>
        <dbReference type="Proteomes" id="UP000275024"/>
    </source>
</evidence>
<dbReference type="GO" id="GO:0016301">
    <property type="term" value="F:kinase activity"/>
    <property type="evidence" value="ECO:0007669"/>
    <property type="project" value="UniProtKB-KW"/>
</dbReference>
<evidence type="ECO:0000259" key="8">
    <source>
        <dbReference type="Pfam" id="PF17042"/>
    </source>
</evidence>
<comment type="similarity">
    <text evidence="1">Belongs to the four-carbon acid sugar kinase family.</text>
</comment>
<dbReference type="EMBL" id="RBDX01000017">
    <property type="protein sequence ID" value="RKN07038.1"/>
    <property type="molecule type" value="Genomic_DNA"/>
</dbReference>
<dbReference type="AlphaFoldDB" id="A0A3A9W1L4"/>
<evidence type="ECO:0000313" key="10">
    <source>
        <dbReference type="EMBL" id="RKN15099.1"/>
    </source>
</evidence>
<dbReference type="Gene3D" id="3.40.50.10840">
    <property type="entry name" value="Putative sugar-binding, N-terminal domain"/>
    <property type="match status" value="1"/>
</dbReference>
<proteinExistence type="inferred from homology"/>
<evidence type="ECO:0000256" key="3">
    <source>
        <dbReference type="ARBA" id="ARBA00022741"/>
    </source>
</evidence>
<comment type="caution">
    <text evidence="9">The sequence shown here is derived from an EMBL/GenBank/DDBJ whole genome shotgun (WGS) entry which is preliminary data.</text>
</comment>
<dbReference type="GO" id="GO:0005524">
    <property type="term" value="F:ATP binding"/>
    <property type="evidence" value="ECO:0007669"/>
    <property type="project" value="UniProtKB-KW"/>
</dbReference>
<dbReference type="InterPro" id="IPR037051">
    <property type="entry name" value="4-carb_acid_sugar_kinase_N_sf"/>
</dbReference>
<organism evidence="9 12">
    <name type="scientific">Streptomyces radicis</name>
    <dbReference type="NCBI Taxonomy" id="1750517"/>
    <lineage>
        <taxon>Bacteria</taxon>
        <taxon>Bacillati</taxon>
        <taxon>Actinomycetota</taxon>
        <taxon>Actinomycetes</taxon>
        <taxon>Kitasatosporales</taxon>
        <taxon>Streptomycetaceae</taxon>
        <taxon>Streptomyces</taxon>
    </lineage>
</organism>
<feature type="domain" description="Four-carbon acid sugar kinase nucleotide binding" evidence="8">
    <location>
        <begin position="273"/>
        <end position="431"/>
    </location>
</feature>
<keyword evidence="3" id="KW-0547">Nucleotide-binding</keyword>